<comment type="caution">
    <text evidence="1">The sequence shown here is derived from an EMBL/GenBank/DDBJ whole genome shotgun (WGS) entry which is preliminary data.</text>
</comment>
<name>A0A919IZ09_9ACTN</name>
<protein>
    <recommendedName>
        <fullName evidence="3">Biopolymer transporter Tol</fullName>
    </recommendedName>
</protein>
<organism evidence="1 2">
    <name type="scientific">Paractinoplanes ferrugineus</name>
    <dbReference type="NCBI Taxonomy" id="113564"/>
    <lineage>
        <taxon>Bacteria</taxon>
        <taxon>Bacillati</taxon>
        <taxon>Actinomycetota</taxon>
        <taxon>Actinomycetes</taxon>
        <taxon>Micromonosporales</taxon>
        <taxon>Micromonosporaceae</taxon>
        <taxon>Paractinoplanes</taxon>
    </lineage>
</organism>
<accession>A0A919IZ09</accession>
<dbReference type="InterPro" id="IPR011042">
    <property type="entry name" value="6-blade_b-propeller_TolB-like"/>
</dbReference>
<sequence length="279" mass="29779">MAYGQVCRILTYDLTTGTSTLVYSSATVHFEAPNWTAGGDLILNGDGLLWHLPADGSAPPRPIPFEGLPALNNDHVLGAGGVFMSADDGHIYAGSLSGGPVRRVTSADRTHFLHGVSPDSATLAYVGVENRDRGSASLWTIGADGTGDARLTTPGGVDDGPEYHPAGDWIYFNTEAFTPNSQIARIRPDGTGLEQLTFDDRVNWFPHFAPDGERAVHLSYPPGTKGHPADLPVELRLVEAGDWRAPRTLVGLPGGQGTINVNSWSPDSRSFAYVDYPRG</sequence>
<gene>
    <name evidence="1" type="ORF">Afe05nite_23370</name>
</gene>
<dbReference type="RefSeq" id="WP_203817046.1">
    <property type="nucleotide sequence ID" value="NZ_BAAABP010000071.1"/>
</dbReference>
<proteinExistence type="predicted"/>
<dbReference type="PANTHER" id="PTHR36842:SF1">
    <property type="entry name" value="PROTEIN TOLB"/>
    <property type="match status" value="1"/>
</dbReference>
<dbReference type="EMBL" id="BOMM01000016">
    <property type="protein sequence ID" value="GIE10497.1"/>
    <property type="molecule type" value="Genomic_DNA"/>
</dbReference>
<dbReference type="Proteomes" id="UP000598174">
    <property type="component" value="Unassembled WGS sequence"/>
</dbReference>
<dbReference type="PANTHER" id="PTHR36842">
    <property type="entry name" value="PROTEIN TOLB HOMOLOG"/>
    <property type="match status" value="1"/>
</dbReference>
<keyword evidence="2" id="KW-1185">Reference proteome</keyword>
<evidence type="ECO:0000313" key="2">
    <source>
        <dbReference type="Proteomes" id="UP000598174"/>
    </source>
</evidence>
<dbReference type="Gene3D" id="2.120.10.30">
    <property type="entry name" value="TolB, C-terminal domain"/>
    <property type="match status" value="1"/>
</dbReference>
<evidence type="ECO:0008006" key="3">
    <source>
        <dbReference type="Google" id="ProtNLM"/>
    </source>
</evidence>
<dbReference type="AlphaFoldDB" id="A0A919IZ09"/>
<evidence type="ECO:0000313" key="1">
    <source>
        <dbReference type="EMBL" id="GIE10497.1"/>
    </source>
</evidence>
<reference evidence="1" key="1">
    <citation type="submission" date="2021-01" db="EMBL/GenBank/DDBJ databases">
        <title>Whole genome shotgun sequence of Actinoplanes ferrugineus NBRC 15555.</title>
        <authorList>
            <person name="Komaki H."/>
            <person name="Tamura T."/>
        </authorList>
    </citation>
    <scope>NUCLEOTIDE SEQUENCE</scope>
    <source>
        <strain evidence="1">NBRC 15555</strain>
    </source>
</reference>
<dbReference type="SUPFAM" id="SSF69304">
    <property type="entry name" value="Tricorn protease N-terminal domain"/>
    <property type="match status" value="1"/>
</dbReference>